<evidence type="ECO:0000259" key="4">
    <source>
        <dbReference type="Pfam" id="PF07992"/>
    </source>
</evidence>
<feature type="domain" description="FAD/NAD(P)-binding" evidence="4">
    <location>
        <begin position="18"/>
        <end position="346"/>
    </location>
</feature>
<proteinExistence type="predicted"/>
<dbReference type="Pfam" id="PF04324">
    <property type="entry name" value="Fer2_BFD"/>
    <property type="match status" value="1"/>
</dbReference>
<evidence type="ECO:0000256" key="2">
    <source>
        <dbReference type="SAM" id="MobiDB-lite"/>
    </source>
</evidence>
<comment type="caution">
    <text evidence="5">The sequence shown here is derived from an EMBL/GenBank/DDBJ whole genome shotgun (WGS) entry which is preliminary data.</text>
</comment>
<evidence type="ECO:0000313" key="6">
    <source>
        <dbReference type="Proteomes" id="UP000646749"/>
    </source>
</evidence>
<dbReference type="InterPro" id="IPR023753">
    <property type="entry name" value="FAD/NAD-binding_dom"/>
</dbReference>
<keyword evidence="6" id="KW-1185">Reference proteome</keyword>
<organism evidence="5 6">
    <name type="scientific">Plantactinospora endophytica</name>
    <dbReference type="NCBI Taxonomy" id="673535"/>
    <lineage>
        <taxon>Bacteria</taxon>
        <taxon>Bacillati</taxon>
        <taxon>Actinomycetota</taxon>
        <taxon>Actinomycetes</taxon>
        <taxon>Micromonosporales</taxon>
        <taxon>Micromonosporaceae</taxon>
        <taxon>Plantactinospora</taxon>
    </lineage>
</organism>
<dbReference type="InterPro" id="IPR007419">
    <property type="entry name" value="BFD-like_2Fe2S-bd_dom"/>
</dbReference>
<keyword evidence="1" id="KW-0560">Oxidoreductase</keyword>
<protein>
    <submittedName>
        <fullName evidence="5">Oxidase</fullName>
    </submittedName>
</protein>
<dbReference type="Pfam" id="PF07992">
    <property type="entry name" value="Pyr_redox_2"/>
    <property type="match status" value="1"/>
</dbReference>
<reference evidence="5 6" key="1">
    <citation type="submission" date="2021-01" db="EMBL/GenBank/DDBJ databases">
        <title>Whole genome shotgun sequence of Plantactinospora endophytica NBRC 110450.</title>
        <authorList>
            <person name="Komaki H."/>
            <person name="Tamura T."/>
        </authorList>
    </citation>
    <scope>NUCLEOTIDE SEQUENCE [LARGE SCALE GENOMIC DNA]</scope>
    <source>
        <strain evidence="5 6">NBRC 110450</strain>
    </source>
</reference>
<dbReference type="Gene3D" id="1.10.10.1100">
    <property type="entry name" value="BFD-like [2Fe-2S]-binding domain"/>
    <property type="match status" value="1"/>
</dbReference>
<dbReference type="EMBL" id="BONW01000016">
    <property type="protein sequence ID" value="GIG88481.1"/>
    <property type="molecule type" value="Genomic_DNA"/>
</dbReference>
<dbReference type="SUPFAM" id="SSF51905">
    <property type="entry name" value="FAD/NAD(P)-binding domain"/>
    <property type="match status" value="1"/>
</dbReference>
<accession>A0ABQ4E1C4</accession>
<dbReference type="Gene3D" id="3.50.50.60">
    <property type="entry name" value="FAD/NAD(P)-binding domain"/>
    <property type="match status" value="3"/>
</dbReference>
<evidence type="ECO:0000259" key="3">
    <source>
        <dbReference type="Pfam" id="PF04324"/>
    </source>
</evidence>
<dbReference type="CDD" id="cd19946">
    <property type="entry name" value="GlpA-like_Fer2_BFD-like"/>
    <property type="match status" value="1"/>
</dbReference>
<feature type="region of interest" description="Disordered" evidence="2">
    <location>
        <begin position="91"/>
        <end position="119"/>
    </location>
</feature>
<dbReference type="PRINTS" id="PR00411">
    <property type="entry name" value="PNDRDTASEI"/>
</dbReference>
<dbReference type="PANTHER" id="PTHR42949">
    <property type="entry name" value="ANAEROBIC GLYCEROL-3-PHOSPHATE DEHYDROGENASE SUBUNIT B"/>
    <property type="match status" value="1"/>
</dbReference>
<evidence type="ECO:0000256" key="1">
    <source>
        <dbReference type="ARBA" id="ARBA00023002"/>
    </source>
</evidence>
<gene>
    <name evidence="5" type="ORF">Pen02_34170</name>
</gene>
<dbReference type="InterPro" id="IPR041854">
    <property type="entry name" value="BFD-like_2Fe2S-bd_dom_sf"/>
</dbReference>
<dbReference type="PIRSF" id="PIRSF037495">
    <property type="entry name" value="Opine_OX_OoxA/HcnB"/>
    <property type="match status" value="1"/>
</dbReference>
<feature type="domain" description="BFD-like [2Fe-2S]-binding" evidence="3">
    <location>
        <begin position="413"/>
        <end position="465"/>
    </location>
</feature>
<dbReference type="InterPro" id="IPR017224">
    <property type="entry name" value="Opine_Oxase_asu/HCN_bsu"/>
</dbReference>
<dbReference type="PRINTS" id="PR00368">
    <property type="entry name" value="FADPNR"/>
</dbReference>
<dbReference type="RefSeq" id="WP_203867000.1">
    <property type="nucleotide sequence ID" value="NZ_BONW01000016.1"/>
</dbReference>
<sequence>MSSGAPDRRSEHRRGAARLAVVGAGPAGLAAAVAAAETGAEVTVVDLGQRPGGQYLRQPTVAGVRPDPHPGRAGDLLRQAGGHPRITFRSGHQVWSAEPAGDDPSETWPSSRRHSSSGGPAGAVTLRLFGPAGPDTLTAPVVVLAPGGYDRVVPFPGWDLPGVVTAGGAQALAKGQGVLVGRRVLVAGTGPFLLVVAAGLASAGAQVAGVVEAAPLHRWSRHPLAVAGQPGKLAEAARHFAALRRHRIPLWRAQAVTEVVEDGAGLRATVRRVDADWRPGEVTRTVPVDAVCVGYGFTPSVELAVALGCATRIDPADGSLVVTVDELGRSSVPGVLVAGEATGVGGAGLAVDEGRLAGLAAAHRLGLLDDAGLGRAAAPVLRRAARQRRFAAAMHRVHRVPDGWTEWLRPDTVVCRCEEVTAGRLRADVTGYGLDDIRALKLVTRVGMGLCQGRVCGRAAACLLAAASGRDQPLEDFAKRQIVMPVPLGAVAEEGPPQ</sequence>
<dbReference type="InterPro" id="IPR036188">
    <property type="entry name" value="FAD/NAD-bd_sf"/>
</dbReference>
<evidence type="ECO:0000313" key="5">
    <source>
        <dbReference type="EMBL" id="GIG88481.1"/>
    </source>
</evidence>
<name>A0ABQ4E1C4_9ACTN</name>
<dbReference type="InterPro" id="IPR051691">
    <property type="entry name" value="Metab_Enz_Cyan_OpOx_G3PDH"/>
</dbReference>
<dbReference type="PANTHER" id="PTHR42949:SF3">
    <property type="entry name" value="ANAEROBIC GLYCEROL-3-PHOSPHATE DEHYDROGENASE SUBUNIT B"/>
    <property type="match status" value="1"/>
</dbReference>
<dbReference type="Proteomes" id="UP000646749">
    <property type="component" value="Unassembled WGS sequence"/>
</dbReference>